<dbReference type="InterPro" id="IPR046342">
    <property type="entry name" value="CBS_dom_sf"/>
</dbReference>
<evidence type="ECO:0000259" key="10">
    <source>
        <dbReference type="PROSITE" id="PS51371"/>
    </source>
</evidence>
<dbReference type="InterPro" id="IPR000644">
    <property type="entry name" value="CBS_dom"/>
</dbReference>
<sequence>MPKAPDDFDTIDWVQDVLADHKRRRDLRESPPSSAVEGAFESMQSWILLLILGVSLGLTAAFIDIIAAWLVDVRLGHCESEFYLSKAICCTVPSLEVIHVLNSTTFSSDECPRWIPWSSNYFTSWIVYIFFASTFAAITATLVVKIAPNAAGGGTPEIKTILGGFSTTDFLDFKTFLIKALTLPLTVASGLAVGKEGPMIHVASSLAGVLPEFFPKYKHNEGRKREIIAIAAASGVAVAFGAPIGGTLFSLEELSSFFPSKTMLRSFFCALVACVTLQFVDPYRGKRVLFEVTFSRNWLMIEIIGFCFLEYLGLSGAFVIKISQVVGGIRKKHWITKHPILEVILMTILTGLFTHFSHRIDGSELLEHLFQECTTVMLLFIALCVRLSLTVVSLGLKVPVTAGIFIPSMLWGGLFGRLVGVGMETFQKSWPHLSVFSSSIGALGGVTRLTLALTVIMFELTGTLNYIVPCMIVLMVAKLVGDAFGKGGMTDQAIHALHYPFLEIAEDLPLGIVGRPIQDAMTPFSQLVVLKKTLLTMDEAEHIVSENTGFRGYPVVRSQRGREFMGFVNFIDGRNMAMHRMSDLMVDLTPYINRTPLSVHPKLQLEVVMEMFKKLGPRYVVILHNGRLEGLITKKDILKAVHEYEQHMDTRGDIEDYDEMGSMMGDQVSLIQRA</sequence>
<feature type="transmembrane region" description="Helical" evidence="9">
    <location>
        <begin position="433"/>
        <end position="458"/>
    </location>
</feature>
<dbReference type="STRING" id="329046.A0A1Y2C637"/>
<comment type="subcellular location">
    <subcellularLocation>
        <location evidence="1 9">Membrane</location>
        <topology evidence="1 9">Multi-pass membrane protein</topology>
    </subcellularLocation>
</comment>
<dbReference type="PROSITE" id="PS51371">
    <property type="entry name" value="CBS"/>
    <property type="match status" value="1"/>
</dbReference>
<dbReference type="PANTHER" id="PTHR45711">
    <property type="entry name" value="CHLORIDE CHANNEL PROTEIN"/>
    <property type="match status" value="1"/>
</dbReference>
<dbReference type="CDD" id="cd04591">
    <property type="entry name" value="CBS_pair_voltage-gated_CLC_euk_bac"/>
    <property type="match status" value="1"/>
</dbReference>
<feature type="transmembrane region" description="Helical" evidence="9">
    <location>
        <begin position="376"/>
        <end position="396"/>
    </location>
</feature>
<keyword evidence="5 9" id="KW-0406">Ion transport</keyword>
<proteinExistence type="inferred from homology"/>
<dbReference type="SUPFAM" id="SSF81340">
    <property type="entry name" value="Clc chloride channel"/>
    <property type="match status" value="1"/>
</dbReference>
<dbReference type="Gene3D" id="3.90.1280.20">
    <property type="match status" value="1"/>
</dbReference>
<evidence type="ECO:0000256" key="1">
    <source>
        <dbReference type="ARBA" id="ARBA00004141"/>
    </source>
</evidence>
<dbReference type="GO" id="GO:0005247">
    <property type="term" value="F:voltage-gated chloride channel activity"/>
    <property type="evidence" value="ECO:0007669"/>
    <property type="project" value="TreeGrafter"/>
</dbReference>
<comment type="caution">
    <text evidence="11">The sequence shown here is derived from an EMBL/GenBank/DDBJ whole genome shotgun (WGS) entry which is preliminary data.</text>
</comment>
<evidence type="ECO:0000256" key="9">
    <source>
        <dbReference type="RuleBase" id="RU361221"/>
    </source>
</evidence>
<keyword evidence="8" id="KW-0129">CBS domain</keyword>
<feature type="transmembrane region" description="Helical" evidence="9">
    <location>
        <begin position="340"/>
        <end position="356"/>
    </location>
</feature>
<evidence type="ECO:0000256" key="8">
    <source>
        <dbReference type="PROSITE-ProRule" id="PRU00703"/>
    </source>
</evidence>
<feature type="transmembrane region" description="Helical" evidence="9">
    <location>
        <begin position="227"/>
        <end position="251"/>
    </location>
</feature>
<evidence type="ECO:0000256" key="3">
    <source>
        <dbReference type="ARBA" id="ARBA00022692"/>
    </source>
</evidence>
<name>A0A1Y2C637_9FUNG</name>
<dbReference type="Gene3D" id="1.10.3080.10">
    <property type="entry name" value="Clc chloride channel"/>
    <property type="match status" value="1"/>
</dbReference>
<feature type="transmembrane region" description="Helical" evidence="9">
    <location>
        <begin position="46"/>
        <end position="71"/>
    </location>
</feature>
<dbReference type="GO" id="GO:0005886">
    <property type="term" value="C:plasma membrane"/>
    <property type="evidence" value="ECO:0007669"/>
    <property type="project" value="TreeGrafter"/>
</dbReference>
<protein>
    <recommendedName>
        <fullName evidence="9">Chloride channel protein</fullName>
    </recommendedName>
</protein>
<dbReference type="PANTHER" id="PTHR45711:SF9">
    <property type="entry name" value="ANION_PROTON EXCHANGE TRANSPORTER GEF1"/>
    <property type="match status" value="1"/>
</dbReference>
<evidence type="ECO:0000313" key="12">
    <source>
        <dbReference type="Proteomes" id="UP000193642"/>
    </source>
</evidence>
<feature type="transmembrane region" description="Helical" evidence="9">
    <location>
        <begin position="301"/>
        <end position="320"/>
    </location>
</feature>
<dbReference type="InterPro" id="IPR001807">
    <property type="entry name" value="ClC"/>
</dbReference>
<accession>A0A1Y2C637</accession>
<gene>
    <name evidence="11" type="ORF">BCR33DRAFT_718487</name>
</gene>
<feature type="transmembrane region" description="Helical" evidence="9">
    <location>
        <begin position="464"/>
        <end position="481"/>
    </location>
</feature>
<dbReference type="SMART" id="SM00116">
    <property type="entry name" value="CBS"/>
    <property type="match status" value="1"/>
</dbReference>
<dbReference type="Pfam" id="PF00654">
    <property type="entry name" value="Voltage_CLC"/>
    <property type="match status" value="1"/>
</dbReference>
<dbReference type="Pfam" id="PF00571">
    <property type="entry name" value="CBS"/>
    <property type="match status" value="1"/>
</dbReference>
<keyword evidence="3 9" id="KW-0812">Transmembrane</keyword>
<feature type="domain" description="CBS" evidence="10">
    <location>
        <begin position="592"/>
        <end position="650"/>
    </location>
</feature>
<keyword evidence="12" id="KW-1185">Reference proteome</keyword>
<dbReference type="GO" id="GO:0005769">
    <property type="term" value="C:early endosome"/>
    <property type="evidence" value="ECO:0007669"/>
    <property type="project" value="TreeGrafter"/>
</dbReference>
<feature type="transmembrane region" description="Helical" evidence="9">
    <location>
        <begin position="402"/>
        <end position="421"/>
    </location>
</feature>
<evidence type="ECO:0000256" key="4">
    <source>
        <dbReference type="ARBA" id="ARBA00022989"/>
    </source>
</evidence>
<organism evidence="11 12">
    <name type="scientific">Rhizoclosmatium globosum</name>
    <dbReference type="NCBI Taxonomy" id="329046"/>
    <lineage>
        <taxon>Eukaryota</taxon>
        <taxon>Fungi</taxon>
        <taxon>Fungi incertae sedis</taxon>
        <taxon>Chytridiomycota</taxon>
        <taxon>Chytridiomycota incertae sedis</taxon>
        <taxon>Chytridiomycetes</taxon>
        <taxon>Chytridiales</taxon>
        <taxon>Chytriomycetaceae</taxon>
        <taxon>Rhizoclosmatium</taxon>
    </lineage>
</organism>
<keyword evidence="2 9" id="KW-0813">Transport</keyword>
<evidence type="ECO:0000256" key="6">
    <source>
        <dbReference type="ARBA" id="ARBA00023136"/>
    </source>
</evidence>
<dbReference type="PRINTS" id="PR00762">
    <property type="entry name" value="CLCHANNEL"/>
</dbReference>
<dbReference type="OrthoDB" id="431497at2759"/>
<dbReference type="InterPro" id="IPR014743">
    <property type="entry name" value="Cl-channel_core"/>
</dbReference>
<evidence type="ECO:0000256" key="5">
    <source>
        <dbReference type="ARBA" id="ARBA00023065"/>
    </source>
</evidence>
<dbReference type="CDD" id="cd03684">
    <property type="entry name" value="ClC_3_like"/>
    <property type="match status" value="1"/>
</dbReference>
<keyword evidence="7 9" id="KW-0868">Chloride</keyword>
<evidence type="ECO:0000313" key="11">
    <source>
        <dbReference type="EMBL" id="ORY42344.1"/>
    </source>
</evidence>
<dbReference type="SUPFAM" id="SSF54631">
    <property type="entry name" value="CBS-domain pair"/>
    <property type="match status" value="1"/>
</dbReference>
<reference evidence="11 12" key="1">
    <citation type="submission" date="2016-07" db="EMBL/GenBank/DDBJ databases">
        <title>Pervasive Adenine N6-methylation of Active Genes in Fungi.</title>
        <authorList>
            <consortium name="DOE Joint Genome Institute"/>
            <person name="Mondo S.J."/>
            <person name="Dannebaum R.O."/>
            <person name="Kuo R.C."/>
            <person name="Labutti K."/>
            <person name="Haridas S."/>
            <person name="Kuo A."/>
            <person name="Salamov A."/>
            <person name="Ahrendt S.R."/>
            <person name="Lipzen A."/>
            <person name="Sullivan W."/>
            <person name="Andreopoulos W.B."/>
            <person name="Clum A."/>
            <person name="Lindquist E."/>
            <person name="Daum C."/>
            <person name="Ramamoorthy G.K."/>
            <person name="Gryganskyi A."/>
            <person name="Culley D."/>
            <person name="Magnuson J.K."/>
            <person name="James T.Y."/>
            <person name="O'Malley M.A."/>
            <person name="Stajich J.E."/>
            <person name="Spatafora J.W."/>
            <person name="Visel A."/>
            <person name="Grigoriev I.V."/>
        </authorList>
    </citation>
    <scope>NUCLEOTIDE SEQUENCE [LARGE SCALE GENOMIC DNA]</scope>
    <source>
        <strain evidence="11 12">JEL800</strain>
    </source>
</reference>
<dbReference type="EMBL" id="MCGO01000029">
    <property type="protein sequence ID" value="ORY42344.1"/>
    <property type="molecule type" value="Genomic_DNA"/>
</dbReference>
<dbReference type="GO" id="GO:0005794">
    <property type="term" value="C:Golgi apparatus"/>
    <property type="evidence" value="ECO:0007669"/>
    <property type="project" value="TreeGrafter"/>
</dbReference>
<dbReference type="Proteomes" id="UP000193642">
    <property type="component" value="Unassembled WGS sequence"/>
</dbReference>
<keyword evidence="4 9" id="KW-1133">Transmembrane helix</keyword>
<evidence type="ECO:0000256" key="7">
    <source>
        <dbReference type="ARBA" id="ARBA00023214"/>
    </source>
</evidence>
<comment type="similarity">
    <text evidence="9">Belongs to the chloride channel (TC 2.A.49) family.</text>
</comment>
<dbReference type="AlphaFoldDB" id="A0A1Y2C637"/>
<comment type="caution">
    <text evidence="9">Lacks conserved residue(s) required for the propagation of feature annotation.</text>
</comment>
<evidence type="ECO:0000256" key="2">
    <source>
        <dbReference type="ARBA" id="ARBA00022448"/>
    </source>
</evidence>
<feature type="transmembrane region" description="Helical" evidence="9">
    <location>
        <begin position="121"/>
        <end position="144"/>
    </location>
</feature>
<keyword evidence="6 9" id="KW-0472">Membrane</keyword>